<feature type="domain" description="DUF2268" evidence="1">
    <location>
        <begin position="147"/>
        <end position="268"/>
    </location>
</feature>
<evidence type="ECO:0000313" key="3">
    <source>
        <dbReference type="Proteomes" id="UP000307657"/>
    </source>
</evidence>
<dbReference type="EMBL" id="SUPL01000001">
    <property type="protein sequence ID" value="TJY37792.1"/>
    <property type="molecule type" value="Genomic_DNA"/>
</dbReference>
<organism evidence="2 3">
    <name type="scientific">Pontimicrobium aquaticum</name>
    <dbReference type="NCBI Taxonomy" id="2565367"/>
    <lineage>
        <taxon>Bacteria</taxon>
        <taxon>Pseudomonadati</taxon>
        <taxon>Bacteroidota</taxon>
        <taxon>Flavobacteriia</taxon>
        <taxon>Flavobacteriales</taxon>
        <taxon>Flavobacteriaceae</taxon>
        <taxon>Pontimicrobium</taxon>
    </lineage>
</organism>
<proteinExistence type="predicted"/>
<comment type="caution">
    <text evidence="2">The sequence shown here is derived from an EMBL/GenBank/DDBJ whole genome shotgun (WGS) entry which is preliminary data.</text>
</comment>
<dbReference type="RefSeq" id="WP_136839985.1">
    <property type="nucleotide sequence ID" value="NZ_SUPL01000001.1"/>
</dbReference>
<dbReference type="InterPro" id="IPR018728">
    <property type="entry name" value="DUF2268"/>
</dbReference>
<evidence type="ECO:0000313" key="2">
    <source>
        <dbReference type="EMBL" id="TJY37792.1"/>
    </source>
</evidence>
<gene>
    <name evidence="2" type="ORF">E5167_00630</name>
</gene>
<keyword evidence="3" id="KW-1185">Reference proteome</keyword>
<name>A0A4U0F4Q9_9FLAO</name>
<reference evidence="2 3" key="1">
    <citation type="submission" date="2019-04" db="EMBL/GenBank/DDBJ databases">
        <title>Lacinutrix sp. nov., isolated from marine water.</title>
        <authorList>
            <person name="Kim W."/>
        </authorList>
    </citation>
    <scope>NUCLEOTIDE SEQUENCE [LARGE SCALE GENOMIC DNA]</scope>
    <source>
        <strain evidence="2 3">CAU 1491</strain>
    </source>
</reference>
<evidence type="ECO:0000259" key="1">
    <source>
        <dbReference type="Pfam" id="PF10026"/>
    </source>
</evidence>
<accession>A0A4U0F4Q9</accession>
<protein>
    <recommendedName>
        <fullName evidence="1">DUF2268 domain-containing protein</fullName>
    </recommendedName>
</protein>
<dbReference type="Proteomes" id="UP000307657">
    <property type="component" value="Unassembled WGS sequence"/>
</dbReference>
<dbReference type="AlphaFoldDB" id="A0A4U0F4Q9"/>
<dbReference type="Pfam" id="PF10026">
    <property type="entry name" value="DUF2268"/>
    <property type="match status" value="1"/>
</dbReference>
<sequence length="302" mass="35272">MKRALILTFITLSFAKVISQEKSFPQKPIDSKFETSDIQNFWIAFDAYEDSDKNPFEGYIKNGTAGLQGFIRNRIISADSLLNMVIRRKQDYEKVRDIEEKIKDIEKKVKPYFYALEYWYPYTVYPPVYFVVGRFNTMGTISKNGLLIGAEMLNNNNFEYIPGLIVHESIHFQQKWPKGEKNLLQQSILEGAADFIAELITGTKLNGGTNRYGNKHKDNLCKEFLQVMHGNNFQDWLYGVSGKDDRPHDLGYWIGYEIVKAYFNKAEDKKLAVNHILNIEDYDRFLKESGYLEKYEEKVKKQ</sequence>
<dbReference type="OrthoDB" id="6402335at2"/>